<dbReference type="PANTHER" id="PTHR14226">
    <property type="entry name" value="NEUROPATHY TARGET ESTERASE/SWISS CHEESE D.MELANOGASTER"/>
    <property type="match status" value="1"/>
</dbReference>
<accession>A0A0G3BLW3</accession>
<dbReference type="KEGG" id="pbh:AAW51_3738"/>
<evidence type="ECO:0000256" key="3">
    <source>
        <dbReference type="ARBA" id="ARBA00023098"/>
    </source>
</evidence>
<proteinExistence type="predicted"/>
<evidence type="ECO:0000259" key="5">
    <source>
        <dbReference type="PROSITE" id="PS51635"/>
    </source>
</evidence>
<dbReference type="OrthoDB" id="9798773at2"/>
<dbReference type="InterPro" id="IPR016035">
    <property type="entry name" value="Acyl_Trfase/lysoPLipase"/>
</dbReference>
<reference evidence="6 7" key="1">
    <citation type="submission" date="2015-05" db="EMBL/GenBank/DDBJ databases">
        <authorList>
            <person name="Tang B."/>
            <person name="Yu Y."/>
        </authorList>
    </citation>
    <scope>NUCLEOTIDE SEQUENCE [LARGE SCALE GENOMIC DNA]</scope>
    <source>
        <strain evidence="6 7">DSM 7029</strain>
    </source>
</reference>
<dbReference type="Gene3D" id="3.40.1090.10">
    <property type="entry name" value="Cytosolic phospholipase A2 catalytic domain"/>
    <property type="match status" value="1"/>
</dbReference>
<dbReference type="GO" id="GO:0016787">
    <property type="term" value="F:hydrolase activity"/>
    <property type="evidence" value="ECO:0007669"/>
    <property type="project" value="UniProtKB-UniRule"/>
</dbReference>
<organism evidence="6 7">
    <name type="scientific">Caldimonas brevitalea</name>
    <dbReference type="NCBI Taxonomy" id="413882"/>
    <lineage>
        <taxon>Bacteria</taxon>
        <taxon>Pseudomonadati</taxon>
        <taxon>Pseudomonadota</taxon>
        <taxon>Betaproteobacteria</taxon>
        <taxon>Burkholderiales</taxon>
        <taxon>Sphaerotilaceae</taxon>
        <taxon>Caldimonas</taxon>
    </lineage>
</organism>
<dbReference type="InterPro" id="IPR050301">
    <property type="entry name" value="NTE"/>
</dbReference>
<evidence type="ECO:0000313" key="6">
    <source>
        <dbReference type="EMBL" id="AKJ30429.1"/>
    </source>
</evidence>
<dbReference type="Proteomes" id="UP000035352">
    <property type="component" value="Chromosome"/>
</dbReference>
<dbReference type="GO" id="GO:0016042">
    <property type="term" value="P:lipid catabolic process"/>
    <property type="evidence" value="ECO:0007669"/>
    <property type="project" value="UniProtKB-UniRule"/>
</dbReference>
<feature type="active site" description="Proton acceptor" evidence="4">
    <location>
        <position position="221"/>
    </location>
</feature>
<feature type="active site" description="Nucleophile" evidence="4">
    <location>
        <position position="51"/>
    </location>
</feature>
<evidence type="ECO:0000313" key="7">
    <source>
        <dbReference type="Proteomes" id="UP000035352"/>
    </source>
</evidence>
<dbReference type="EMBL" id="CP011371">
    <property type="protein sequence ID" value="AKJ30429.1"/>
    <property type="molecule type" value="Genomic_DNA"/>
</dbReference>
<dbReference type="STRING" id="413882.AAW51_3738"/>
<comment type="caution">
    <text evidence="4">Lacks conserved residue(s) required for the propagation of feature annotation.</text>
</comment>
<dbReference type="RefSeq" id="WP_047195801.1">
    <property type="nucleotide sequence ID" value="NZ_CP011371.1"/>
</dbReference>
<name>A0A0G3BLW3_9BURK</name>
<dbReference type="PROSITE" id="PS51635">
    <property type="entry name" value="PNPLA"/>
    <property type="match status" value="1"/>
</dbReference>
<dbReference type="Pfam" id="PF01734">
    <property type="entry name" value="Patatin"/>
    <property type="match status" value="1"/>
</dbReference>
<evidence type="ECO:0000256" key="4">
    <source>
        <dbReference type="PROSITE-ProRule" id="PRU01161"/>
    </source>
</evidence>
<keyword evidence="1 4" id="KW-0378">Hydrolase</keyword>
<evidence type="ECO:0000256" key="1">
    <source>
        <dbReference type="ARBA" id="ARBA00022801"/>
    </source>
</evidence>
<dbReference type="InterPro" id="IPR002641">
    <property type="entry name" value="PNPLA_dom"/>
</dbReference>
<dbReference type="SUPFAM" id="SSF52151">
    <property type="entry name" value="FabD/lysophospholipase-like"/>
    <property type="match status" value="1"/>
</dbReference>
<dbReference type="AlphaFoldDB" id="A0A0G3BLW3"/>
<sequence length="409" mass="44535">MHNHTNTGLVLMGGGARAAYQVGVLEAIADICRDCGAHDRGNPFPIIAGTSAGAIIGSALACKADNFLGAVHNLREVWSNFRAEQVYRADSVGVMRSGARWLSMLSLGWVIARWRRARPRSLLDNTPLATLLDEMIPFERLDGLMDEGHLQALAVTASSYSSGQHVTFYQSSDDILPWTRSQRLAVRDRITREHLLASSAIPFVFPAVPLPLAGAREFFGDGSMRQAAPISPAVHLGAQRILVVGAGRLHEPPGRRIVSQDYPNLAQIAGHALSNIFLDALAVDVERLQRINHTLSLMPPELRSRTSLRPLDVLVIAPSQRLDDIAGRHVAALPLPIRTMLRALGVTSVPGDARGAALASYLLFESDYTRELMALGRDDTLARRDEVIRFFGWQARTADAGSGQIEVRA</sequence>
<dbReference type="PATRIC" id="fig|413882.6.peg.3905"/>
<feature type="short sequence motif" description="GXSXG" evidence="4">
    <location>
        <begin position="49"/>
        <end position="53"/>
    </location>
</feature>
<gene>
    <name evidence="6" type="ORF">AAW51_3738</name>
</gene>
<feature type="domain" description="PNPLA" evidence="5">
    <location>
        <begin position="9"/>
        <end position="234"/>
    </location>
</feature>
<keyword evidence="3 4" id="KW-0443">Lipid metabolism</keyword>
<keyword evidence="2 4" id="KW-0442">Lipid degradation</keyword>
<keyword evidence="7" id="KW-1185">Reference proteome</keyword>
<protein>
    <submittedName>
        <fullName evidence="6">Patatin</fullName>
    </submittedName>
</protein>
<dbReference type="PANTHER" id="PTHR14226:SF57">
    <property type="entry name" value="BLR7027 PROTEIN"/>
    <property type="match status" value="1"/>
</dbReference>
<evidence type="ECO:0000256" key="2">
    <source>
        <dbReference type="ARBA" id="ARBA00022963"/>
    </source>
</evidence>